<evidence type="ECO:0000256" key="3">
    <source>
        <dbReference type="ARBA" id="ARBA00022475"/>
    </source>
</evidence>
<dbReference type="AlphaFoldDB" id="A0A2K9P3G9"/>
<dbReference type="RefSeq" id="WP_102365970.1">
    <property type="nucleotide sequence ID" value="NZ_CP020991.1"/>
</dbReference>
<dbReference type="GeneID" id="98063030"/>
<comment type="subcellular location">
    <subcellularLocation>
        <location evidence="1">Cell membrane</location>
        <topology evidence="1">Peripheral membrane protein</topology>
    </subcellularLocation>
</comment>
<keyword evidence="5" id="KW-0777">Teichoic acid biosynthesis</keyword>
<dbReference type="PANTHER" id="PTHR37316">
    <property type="entry name" value="TEICHOIC ACID GLYCEROL-PHOSPHATE PRIMASE"/>
    <property type="match status" value="1"/>
</dbReference>
<evidence type="ECO:0000256" key="7">
    <source>
        <dbReference type="SAM" id="Phobius"/>
    </source>
</evidence>
<keyword evidence="3" id="KW-1003">Cell membrane</keyword>
<evidence type="ECO:0000256" key="2">
    <source>
        <dbReference type="ARBA" id="ARBA00010488"/>
    </source>
</evidence>
<dbReference type="SUPFAM" id="SSF53756">
    <property type="entry name" value="UDP-Glycosyltransferase/glycogen phosphorylase"/>
    <property type="match status" value="1"/>
</dbReference>
<accession>A0A2K9P3G9</accession>
<comment type="similarity">
    <text evidence="2">Belongs to the CDP-glycerol glycerophosphotransferase family.</text>
</comment>
<proteinExistence type="inferred from homology"/>
<sequence length="389" mass="46096">MSHFKRLIIRAPKYIWYLFCLVIFYPIGRIAKVLFPKYRDVWIVSERGSDARDNGYHFFKYIRENHPEIKAYYIIEKNSADYHKVAKLGNIVKYKSLKHHFLFAVSEYKISSHIFGYSPDVLSYNRFQKLGLIRGKLVFLQHGIIVNDIEWMFYPKTKLDLFVCGARPEYEAVIKRYGYPSGVVKYLGLCRYDALNKPCVLKNRILLMPTWRIDVCAVGNRDKFTQSEYYRKLQSFINNQNLIDYLDKNDLELVFYPHFEIQRFLKDFHSVSPRVIIASFNDYDVQELLMNSKMLITDFSSVFFDFAYMGKPIVYYQFDDIHYAHGYFDYGGDGFGPVLKTEDEVINYLAEKVNDGFLVDDMYKARAETFFEIRDDNNCERNFNAILSL</sequence>
<evidence type="ECO:0000256" key="5">
    <source>
        <dbReference type="ARBA" id="ARBA00022944"/>
    </source>
</evidence>
<dbReference type="OrthoDB" id="9807097at2"/>
<evidence type="ECO:0000256" key="1">
    <source>
        <dbReference type="ARBA" id="ARBA00004202"/>
    </source>
</evidence>
<evidence type="ECO:0000256" key="6">
    <source>
        <dbReference type="ARBA" id="ARBA00023136"/>
    </source>
</evidence>
<dbReference type="EC" id="2.7.8.12" evidence="8"/>
<evidence type="ECO:0000313" key="8">
    <source>
        <dbReference type="EMBL" id="AUO19796.1"/>
    </source>
</evidence>
<dbReference type="Gene3D" id="3.40.50.11820">
    <property type="match status" value="1"/>
</dbReference>
<keyword evidence="6 7" id="KW-0472">Membrane</keyword>
<dbReference type="InterPro" id="IPR051612">
    <property type="entry name" value="Teichoic_Acid_Biosynth"/>
</dbReference>
<reference evidence="8 9" key="1">
    <citation type="submission" date="2017-04" db="EMBL/GenBank/DDBJ databases">
        <title>Monoglobus pectinilyticus 14 draft genome.</title>
        <authorList>
            <person name="Kim C."/>
            <person name="Rosendale D.I."/>
            <person name="Kelly W.J."/>
            <person name="Tannock G.W."/>
            <person name="Patchett M.L."/>
            <person name="Jordens J.Z."/>
        </authorList>
    </citation>
    <scope>NUCLEOTIDE SEQUENCE [LARGE SCALE GENOMIC DNA]</scope>
    <source>
        <strain evidence="8 9">14</strain>
    </source>
</reference>
<evidence type="ECO:0000256" key="4">
    <source>
        <dbReference type="ARBA" id="ARBA00022679"/>
    </source>
</evidence>
<dbReference type="EMBL" id="CP020991">
    <property type="protein sequence ID" value="AUO19796.1"/>
    <property type="molecule type" value="Genomic_DNA"/>
</dbReference>
<dbReference type="GO" id="GO:0047355">
    <property type="term" value="F:CDP-glycerol glycerophosphotransferase activity"/>
    <property type="evidence" value="ECO:0007669"/>
    <property type="project" value="UniProtKB-EC"/>
</dbReference>
<evidence type="ECO:0000313" key="9">
    <source>
        <dbReference type="Proteomes" id="UP000235589"/>
    </source>
</evidence>
<gene>
    <name evidence="8" type="primary">tagF</name>
    <name evidence="8" type="ORF">B9O19_01640</name>
</gene>
<dbReference type="GO" id="GO:0005886">
    <property type="term" value="C:plasma membrane"/>
    <property type="evidence" value="ECO:0007669"/>
    <property type="project" value="UniProtKB-SubCell"/>
</dbReference>
<dbReference type="KEGG" id="mpec:B9O19_01640"/>
<organism evidence="8 9">
    <name type="scientific">Monoglobus pectinilyticus</name>
    <dbReference type="NCBI Taxonomy" id="1981510"/>
    <lineage>
        <taxon>Bacteria</taxon>
        <taxon>Bacillati</taxon>
        <taxon>Bacillota</taxon>
        <taxon>Clostridia</taxon>
        <taxon>Monoglobales</taxon>
        <taxon>Monoglobaceae</taxon>
        <taxon>Monoglobus</taxon>
    </lineage>
</organism>
<keyword evidence="9" id="KW-1185">Reference proteome</keyword>
<dbReference type="InterPro" id="IPR043149">
    <property type="entry name" value="TagF_N"/>
</dbReference>
<name>A0A2K9P3G9_9FIRM</name>
<keyword evidence="7" id="KW-1133">Transmembrane helix</keyword>
<keyword evidence="7" id="KW-0812">Transmembrane</keyword>
<dbReference type="PANTHER" id="PTHR37316:SF3">
    <property type="entry name" value="TEICHOIC ACID GLYCEROL-PHOSPHATE TRANSFERASE"/>
    <property type="match status" value="1"/>
</dbReference>
<keyword evidence="4 8" id="KW-0808">Transferase</keyword>
<dbReference type="Gene3D" id="3.40.50.12580">
    <property type="match status" value="1"/>
</dbReference>
<feature type="transmembrane region" description="Helical" evidence="7">
    <location>
        <begin position="14"/>
        <end position="35"/>
    </location>
</feature>
<dbReference type="InterPro" id="IPR043148">
    <property type="entry name" value="TagF_C"/>
</dbReference>
<protein>
    <submittedName>
        <fullName evidence="8">CDP-glycerol:poly(Glycerophosphate) glycerophosphotransferase</fullName>
        <ecNumber evidence="8">2.7.8.12</ecNumber>
    </submittedName>
</protein>
<dbReference type="Proteomes" id="UP000235589">
    <property type="component" value="Chromosome"/>
</dbReference>
<dbReference type="Pfam" id="PF04464">
    <property type="entry name" value="Glyphos_transf"/>
    <property type="match status" value="2"/>
</dbReference>
<dbReference type="InterPro" id="IPR007554">
    <property type="entry name" value="Glycerophosphate_synth"/>
</dbReference>
<dbReference type="GO" id="GO:0019350">
    <property type="term" value="P:teichoic acid biosynthetic process"/>
    <property type="evidence" value="ECO:0007669"/>
    <property type="project" value="UniProtKB-KW"/>
</dbReference>